<name>A0ABW2U512_9BACT</name>
<reference evidence="3" key="1">
    <citation type="journal article" date="2019" name="Int. J. Syst. Evol. Microbiol.">
        <title>The Global Catalogue of Microorganisms (GCM) 10K type strain sequencing project: providing services to taxonomists for standard genome sequencing and annotation.</title>
        <authorList>
            <consortium name="The Broad Institute Genomics Platform"/>
            <consortium name="The Broad Institute Genome Sequencing Center for Infectious Disease"/>
            <person name="Wu L."/>
            <person name="Ma J."/>
        </authorList>
    </citation>
    <scope>NUCLEOTIDE SEQUENCE [LARGE SCALE GENOMIC DNA]</scope>
    <source>
        <strain evidence="3">JCM 19635</strain>
    </source>
</reference>
<gene>
    <name evidence="2" type="ORF">ACFQT0_09035</name>
</gene>
<protein>
    <recommendedName>
        <fullName evidence="4">Gliding motility-associated C-terminal domain-containing protein</fullName>
    </recommendedName>
</protein>
<comment type="caution">
    <text evidence="2">The sequence shown here is derived from an EMBL/GenBank/DDBJ whole genome shotgun (WGS) entry which is preliminary data.</text>
</comment>
<evidence type="ECO:0000313" key="3">
    <source>
        <dbReference type="Proteomes" id="UP001596513"/>
    </source>
</evidence>
<sequence>MKRIWPALLTSRLCLLVLVLLAPLAASATHIVGGELELRYKSGNVYTLSLNLYFDGINGDPGALDPRLTASIFAKANSQRMANVVLENTNNTFVSYTNPACAVGSLSTRKLVYTADIVLAGNTYNSPQGYYVAVERCCRNVTISNIVAPGAAAQAFTSSFRPWCATAPRSSTPPRASSRRWATTPAGTSCFTTTLAGRTPTATRWPTTW</sequence>
<dbReference type="EMBL" id="JBHTEK010000001">
    <property type="protein sequence ID" value="MFC7667514.1"/>
    <property type="molecule type" value="Genomic_DNA"/>
</dbReference>
<dbReference type="RefSeq" id="WP_380202099.1">
    <property type="nucleotide sequence ID" value="NZ_JBHTEK010000001.1"/>
</dbReference>
<evidence type="ECO:0008006" key="4">
    <source>
        <dbReference type="Google" id="ProtNLM"/>
    </source>
</evidence>
<feature type="signal peptide" evidence="1">
    <location>
        <begin position="1"/>
        <end position="28"/>
    </location>
</feature>
<proteinExistence type="predicted"/>
<feature type="chain" id="PRO_5045497087" description="Gliding motility-associated C-terminal domain-containing protein" evidence="1">
    <location>
        <begin position="29"/>
        <end position="209"/>
    </location>
</feature>
<keyword evidence="1" id="KW-0732">Signal</keyword>
<evidence type="ECO:0000256" key="1">
    <source>
        <dbReference type="SAM" id="SignalP"/>
    </source>
</evidence>
<dbReference type="Proteomes" id="UP001596513">
    <property type="component" value="Unassembled WGS sequence"/>
</dbReference>
<keyword evidence="3" id="KW-1185">Reference proteome</keyword>
<evidence type="ECO:0000313" key="2">
    <source>
        <dbReference type="EMBL" id="MFC7667514.1"/>
    </source>
</evidence>
<accession>A0ABW2U512</accession>
<organism evidence="2 3">
    <name type="scientific">Hymenobacter humi</name>
    <dbReference type="NCBI Taxonomy" id="1411620"/>
    <lineage>
        <taxon>Bacteria</taxon>
        <taxon>Pseudomonadati</taxon>
        <taxon>Bacteroidota</taxon>
        <taxon>Cytophagia</taxon>
        <taxon>Cytophagales</taxon>
        <taxon>Hymenobacteraceae</taxon>
        <taxon>Hymenobacter</taxon>
    </lineage>
</organism>